<evidence type="ECO:0000313" key="3">
    <source>
        <dbReference type="EMBL" id="CAF22781.1"/>
    </source>
</evidence>
<dbReference type="KEGG" id="pcu:PC_RS00280"/>
<dbReference type="PANTHER" id="PTHR10098:SF108">
    <property type="entry name" value="TETRATRICOPEPTIDE REPEAT PROTEIN 28"/>
    <property type="match status" value="1"/>
</dbReference>
<dbReference type="SUPFAM" id="SSF48452">
    <property type="entry name" value="TPR-like"/>
    <property type="match status" value="1"/>
</dbReference>
<gene>
    <name evidence="3" type="ORF">PC_RS00280</name>
</gene>
<dbReference type="eggNOG" id="COG0457">
    <property type="taxonomic scope" value="Bacteria"/>
</dbReference>
<name>Q6MF68_PARUW</name>
<feature type="repeat" description="TPR" evidence="1">
    <location>
        <begin position="524"/>
        <end position="557"/>
    </location>
</feature>
<dbReference type="SMART" id="SM00028">
    <property type="entry name" value="TPR"/>
    <property type="match status" value="10"/>
</dbReference>
<dbReference type="HOGENOM" id="CLU_305403_0_0_0"/>
<accession>Q6MF68</accession>
<dbReference type="InterPro" id="IPR024983">
    <property type="entry name" value="CHAT_dom"/>
</dbReference>
<organism evidence="3 4">
    <name type="scientific">Protochlamydia amoebophila (strain UWE25)</name>
    <dbReference type="NCBI Taxonomy" id="264201"/>
    <lineage>
        <taxon>Bacteria</taxon>
        <taxon>Pseudomonadati</taxon>
        <taxon>Chlamydiota</taxon>
        <taxon>Chlamydiia</taxon>
        <taxon>Parachlamydiales</taxon>
        <taxon>Parachlamydiaceae</taxon>
        <taxon>Candidatus Protochlamydia</taxon>
    </lineage>
</organism>
<dbReference type="Pfam" id="PF12770">
    <property type="entry name" value="CHAT"/>
    <property type="match status" value="1"/>
</dbReference>
<feature type="domain" description="CHAT" evidence="2">
    <location>
        <begin position="860"/>
        <end position="1141"/>
    </location>
</feature>
<dbReference type="Gene3D" id="1.25.40.10">
    <property type="entry name" value="Tetratricopeptide repeat domain"/>
    <property type="match status" value="4"/>
</dbReference>
<feature type="repeat" description="TPR" evidence="1">
    <location>
        <begin position="561"/>
        <end position="594"/>
    </location>
</feature>
<keyword evidence="1" id="KW-0802">TPR repeat</keyword>
<dbReference type="OrthoDB" id="443153at2"/>
<sequence length="1144" mass="130576">MNIESVKFSTPYYSPFFQNSQISILDQVKVLIEVYKTKSRTEENIITSAKLLFEEINRLEDIGIKRECLCRLLKLEMEEVQNLIIEEVADLFFITTLSYDIQHNQIQQLIDFEEILSEIMEGKLKSNELNFIIPICVLYQNILEHLWLLPHLEFNNYYSHLLNQNKDAILKNMERWKNSLYQLASEEKINRFIPKNLEMAVLRLFEPLPKAVAKEIEKQKSNIHKSGEISLTLLEILADYYGNQLDFNRAIPYAKIFLKLLIQKLPKIFHKEEWILVKSIQIHTNLANWNRHLRQYPMAIYHSEKALEIAHELCHPYVIIISLKGIGLTYAAQEQSELALPFFQKAQVIAQTLQDSEDKSQILNGLAYAYLFINKNDEAISCFQTASNLIDKKSEQAWIYSGIGHAHAKDQRYQLAKETYQKALELLAPDDFVLAIKIHESLAILFNHFGQYGKAISQLEKVLELIQHPPIQVNELDAIDSKLRALTILGKIYSSIGDYARELDYKRQAVKVIEKSILFSTSLGTAYNNLGNAYNHVKNYSESIKYYIKALKITEYGPNQAKFLVNLGHAFNFYGKFAEAIICYKKANKIDDPDIKKHGLVGLGLCYDAMGNTKKAIQCIEKSICLSQESEDRRSEAVGYHYLGEIYRKSDPKLAEENYRKSIAISAALHQELKNYNQWQITFFEKQALPLLRLERFLLQQSKIEEALQVTDFRRSRALVSALTEKFKSQKDDSLISSGLTAKETQALAQKLNTCLIVYSLSPEDMNNITAWVIPSQGEIICQQLSLGNLTEEVNEATQVFKTFPFIVEPTVAKRRPFLRPKKTRSSVTYAFLDELTRGDPDESANSAVLQSFKERLSLWYEALIAPLESYLPKDPQQVVTIIPDGFLAQIPFAAFLDKEGTYLIEKHPISIAPSMGILKLLDEIPKAFSENSLVIGNPTTSPQSNDTLPFAEKEAQTIVAPLLKTIPERTLLQDSATAQRVLEGMRDARWIHLACHGSTGTKLEEKLDLHSVFEGLFKLAPEKENPNGYLHAQEIAALRLRTELVFMSACFSGRGKLHREGSVGPVWSFLAAGALSTIATYWRLPDSDLTLQMVDTFYRHLLGIEVEKLNKAQALQKAMLVAIEQKREKPHLWGAFFLSGLHE</sequence>
<dbReference type="PANTHER" id="PTHR10098">
    <property type="entry name" value="RAPSYN-RELATED"/>
    <property type="match status" value="1"/>
</dbReference>
<dbReference type="STRING" id="264201.pc0057"/>
<dbReference type="eggNOG" id="COG3903">
    <property type="taxonomic scope" value="Bacteria"/>
</dbReference>
<dbReference type="AlphaFoldDB" id="Q6MF68"/>
<protein>
    <recommendedName>
        <fullName evidence="2">CHAT domain-containing protein</fullName>
    </recommendedName>
</protein>
<dbReference type="InterPro" id="IPR019734">
    <property type="entry name" value="TPR_rpt"/>
</dbReference>
<dbReference type="Proteomes" id="UP000000529">
    <property type="component" value="Chromosome"/>
</dbReference>
<dbReference type="eggNOG" id="COG4995">
    <property type="taxonomic scope" value="Bacteria"/>
</dbReference>
<dbReference type="PROSITE" id="PS50005">
    <property type="entry name" value="TPR"/>
    <property type="match status" value="3"/>
</dbReference>
<dbReference type="EMBL" id="BX908798">
    <property type="protein sequence ID" value="CAF22781.1"/>
    <property type="molecule type" value="Genomic_DNA"/>
</dbReference>
<evidence type="ECO:0000256" key="1">
    <source>
        <dbReference type="PROSITE-ProRule" id="PRU00339"/>
    </source>
</evidence>
<proteinExistence type="predicted"/>
<evidence type="ECO:0000313" key="4">
    <source>
        <dbReference type="Proteomes" id="UP000000529"/>
    </source>
</evidence>
<evidence type="ECO:0000259" key="2">
    <source>
        <dbReference type="Pfam" id="PF12770"/>
    </source>
</evidence>
<feature type="repeat" description="TPR" evidence="1">
    <location>
        <begin position="397"/>
        <end position="430"/>
    </location>
</feature>
<keyword evidence="4" id="KW-1185">Reference proteome</keyword>
<dbReference type="Pfam" id="PF13424">
    <property type="entry name" value="TPR_12"/>
    <property type="match status" value="3"/>
</dbReference>
<dbReference type="InterPro" id="IPR011990">
    <property type="entry name" value="TPR-like_helical_dom_sf"/>
</dbReference>
<dbReference type="RefSeq" id="WP_011174607.1">
    <property type="nucleotide sequence ID" value="NC_005861.2"/>
</dbReference>
<dbReference type="Pfam" id="PF13181">
    <property type="entry name" value="TPR_8"/>
    <property type="match status" value="1"/>
</dbReference>
<reference evidence="3 4" key="1">
    <citation type="journal article" date="2004" name="Science">
        <title>Illuminating the evolutionary history of chlamydiae.</title>
        <authorList>
            <person name="Horn M."/>
            <person name="Collingro A."/>
            <person name="Schmitz-Esser S."/>
            <person name="Beier C.L."/>
            <person name="Purkhold U."/>
            <person name="Fartmann B."/>
            <person name="Brandt P."/>
            <person name="Nyakatura G.J."/>
            <person name="Droege M."/>
            <person name="Frishman D."/>
            <person name="Rattei T."/>
            <person name="Mewes H."/>
            <person name="Wagner M."/>
        </authorList>
    </citation>
    <scope>NUCLEOTIDE SEQUENCE [LARGE SCALE GENOMIC DNA]</scope>
    <source>
        <strain evidence="3 4">UWE25</strain>
    </source>
</reference>